<comment type="caution">
    <text evidence="1">The sequence shown here is derived from an EMBL/GenBank/DDBJ whole genome shotgun (WGS) entry which is preliminary data.</text>
</comment>
<evidence type="ECO:0000313" key="2">
    <source>
        <dbReference type="Proteomes" id="UP000242847"/>
    </source>
</evidence>
<proteinExistence type="predicted"/>
<reference evidence="1 2" key="1">
    <citation type="submission" date="2017-01" db="EMBL/GenBank/DDBJ databases">
        <title>Draft genome sequence of Pseudomonas pachastrellae type strain CCUG 46540T from a deep sea.</title>
        <authorList>
            <person name="Gomila M."/>
            <person name="Mulet M."/>
            <person name="Lalucat J."/>
            <person name="Garcia-Valdes E."/>
        </authorList>
    </citation>
    <scope>NUCLEOTIDE SEQUENCE [LARGE SCALE GENOMIC DNA]</scope>
    <source>
        <strain evidence="1 2">CCUG 46540</strain>
    </source>
</reference>
<sequence length="235" mass="26393">MMHIAASPRGARLLGAGAVLGLLQACSTTPTPDPASTPQIERELLSHSLHIETGEPLVMDTPHRSIRVTESRLFSIRQYDAQGTLQDEHRQYQTLPWADRTLTIQLGELAVTRQTDSDGQLRLNLLDEDIVPVDFDQLRVIELDAQATPEVRAEAMLLIDRDLRSVLHEASELIYDNLEEDEVSQWVDRIERLRQLGLKEEASQLENMLILLTTGDPQLQGDFVQALDNATTPQE</sequence>
<dbReference type="OrthoDB" id="7012631at2"/>
<name>A0A1S8DEG0_9GAMM</name>
<organism evidence="1 2">
    <name type="scientific">Halopseudomonas pachastrellae</name>
    <dbReference type="NCBI Taxonomy" id="254161"/>
    <lineage>
        <taxon>Bacteria</taxon>
        <taxon>Pseudomonadati</taxon>
        <taxon>Pseudomonadota</taxon>
        <taxon>Gammaproteobacteria</taxon>
        <taxon>Pseudomonadales</taxon>
        <taxon>Pseudomonadaceae</taxon>
        <taxon>Halopseudomonas</taxon>
    </lineage>
</organism>
<dbReference type="STRING" id="254161.SAMN05216256_101279"/>
<keyword evidence="2" id="KW-1185">Reference proteome</keyword>
<protein>
    <submittedName>
        <fullName evidence="1">Uncharacterized protein</fullName>
    </submittedName>
</protein>
<dbReference type="Proteomes" id="UP000242847">
    <property type="component" value="Unassembled WGS sequence"/>
</dbReference>
<evidence type="ECO:0000313" key="1">
    <source>
        <dbReference type="EMBL" id="ONM43773.1"/>
    </source>
</evidence>
<accession>A0A1S8DEG0</accession>
<dbReference type="RefSeq" id="WP_083727716.1">
    <property type="nucleotide sequence ID" value="NZ_FOUD01000001.1"/>
</dbReference>
<gene>
    <name evidence="1" type="ORF">BXT89_11265</name>
</gene>
<dbReference type="AlphaFoldDB" id="A0A1S8DEG0"/>
<dbReference type="EMBL" id="MUBC01000022">
    <property type="protein sequence ID" value="ONM43773.1"/>
    <property type="molecule type" value="Genomic_DNA"/>
</dbReference>